<keyword evidence="3" id="KW-0547">Nucleotide-binding</keyword>
<dbReference type="InterPro" id="IPR036961">
    <property type="entry name" value="Kinesin_motor_dom_sf"/>
</dbReference>
<dbReference type="EMBL" id="JABBWD010000003">
    <property type="protein sequence ID" value="KAG1782515.1"/>
    <property type="molecule type" value="Genomic_DNA"/>
</dbReference>
<feature type="binding site" evidence="3">
    <location>
        <begin position="93"/>
        <end position="100"/>
    </location>
    <ligand>
        <name>ATP</name>
        <dbReference type="ChEBI" id="CHEBI:30616"/>
    </ligand>
</feature>
<accession>A0A9P7A4W5</accession>
<evidence type="ECO:0000256" key="1">
    <source>
        <dbReference type="ARBA" id="ARBA00023054"/>
    </source>
</evidence>
<dbReference type="GO" id="GO:0005524">
    <property type="term" value="F:ATP binding"/>
    <property type="evidence" value="ECO:0007669"/>
    <property type="project" value="UniProtKB-UniRule"/>
</dbReference>
<proteinExistence type="inferred from homology"/>
<dbReference type="PANTHER" id="PTHR47968">
    <property type="entry name" value="CENTROMERE PROTEIN E"/>
    <property type="match status" value="1"/>
</dbReference>
<keyword evidence="1" id="KW-0175">Coiled coil</keyword>
<dbReference type="InterPro" id="IPR027640">
    <property type="entry name" value="Kinesin-like_fam"/>
</dbReference>
<organism evidence="5 6">
    <name type="scientific">Suillus placidus</name>
    <dbReference type="NCBI Taxonomy" id="48579"/>
    <lineage>
        <taxon>Eukaryota</taxon>
        <taxon>Fungi</taxon>
        <taxon>Dikarya</taxon>
        <taxon>Basidiomycota</taxon>
        <taxon>Agaricomycotina</taxon>
        <taxon>Agaricomycetes</taxon>
        <taxon>Agaricomycetidae</taxon>
        <taxon>Boletales</taxon>
        <taxon>Suillineae</taxon>
        <taxon>Suillaceae</taxon>
        <taxon>Suillus</taxon>
    </lineage>
</organism>
<comment type="caution">
    <text evidence="5">The sequence shown here is derived from an EMBL/GenBank/DDBJ whole genome shotgun (WGS) entry which is preliminary data.</text>
</comment>
<dbReference type="GO" id="GO:0008017">
    <property type="term" value="F:microtubule binding"/>
    <property type="evidence" value="ECO:0007669"/>
    <property type="project" value="InterPro"/>
</dbReference>
<keyword evidence="3" id="KW-0067">ATP-binding</keyword>
<keyword evidence="5" id="KW-0378">Hydrolase</keyword>
<evidence type="ECO:0000259" key="4">
    <source>
        <dbReference type="PROSITE" id="PS50067"/>
    </source>
</evidence>
<gene>
    <name evidence="5" type="ORF">EV702DRAFT_386637</name>
</gene>
<name>A0A9P7A4W5_9AGAM</name>
<keyword evidence="6" id="KW-1185">Reference proteome</keyword>
<evidence type="ECO:0000256" key="3">
    <source>
        <dbReference type="PROSITE-ProRule" id="PRU00283"/>
    </source>
</evidence>
<dbReference type="PROSITE" id="PS50067">
    <property type="entry name" value="KINESIN_MOTOR_2"/>
    <property type="match status" value="1"/>
</dbReference>
<protein>
    <submittedName>
        <fullName evidence="5">P-loop containing nucleoside triphosphate hydrolase protein</fullName>
    </submittedName>
</protein>
<dbReference type="PANTHER" id="PTHR47968:SF75">
    <property type="entry name" value="CENTROMERE-ASSOCIATED PROTEIN E"/>
    <property type="match status" value="1"/>
</dbReference>
<dbReference type="SUPFAM" id="SSF52540">
    <property type="entry name" value="P-loop containing nucleoside triphosphate hydrolases"/>
    <property type="match status" value="1"/>
</dbReference>
<dbReference type="Pfam" id="PF00225">
    <property type="entry name" value="Kinesin"/>
    <property type="match status" value="1"/>
</dbReference>
<evidence type="ECO:0000256" key="2">
    <source>
        <dbReference type="ARBA" id="ARBA00023175"/>
    </source>
</evidence>
<dbReference type="Gene3D" id="3.40.850.10">
    <property type="entry name" value="Kinesin motor domain"/>
    <property type="match status" value="1"/>
</dbReference>
<reference evidence="5" key="1">
    <citation type="journal article" date="2020" name="New Phytol.">
        <title>Comparative genomics reveals dynamic genome evolution in host specialist ectomycorrhizal fungi.</title>
        <authorList>
            <person name="Lofgren L.A."/>
            <person name="Nguyen N.H."/>
            <person name="Vilgalys R."/>
            <person name="Ruytinx J."/>
            <person name="Liao H.L."/>
            <person name="Branco S."/>
            <person name="Kuo A."/>
            <person name="LaButti K."/>
            <person name="Lipzen A."/>
            <person name="Andreopoulos W."/>
            <person name="Pangilinan J."/>
            <person name="Riley R."/>
            <person name="Hundley H."/>
            <person name="Na H."/>
            <person name="Barry K."/>
            <person name="Grigoriev I.V."/>
            <person name="Stajich J.E."/>
            <person name="Kennedy P.G."/>
        </authorList>
    </citation>
    <scope>NUCLEOTIDE SEQUENCE</scope>
    <source>
        <strain evidence="5">DOB743</strain>
    </source>
</reference>
<dbReference type="Proteomes" id="UP000714275">
    <property type="component" value="Unassembled WGS sequence"/>
</dbReference>
<dbReference type="InterPro" id="IPR027417">
    <property type="entry name" value="P-loop_NTPase"/>
</dbReference>
<sequence length="125" mass="13845">MASSTNIKVVCRFRPPNALELREGGDIVVAFDENLQTVQMKNSQAVSGPEKDGFTFDRVFPMGTKQHEVFDYGVKDIVKDVLDGYNGTVFAYGQTGSGKTFTMMARSIHIILNFMPDFCSLGRGH</sequence>
<evidence type="ECO:0000313" key="6">
    <source>
        <dbReference type="Proteomes" id="UP000714275"/>
    </source>
</evidence>
<dbReference type="GO" id="GO:0016787">
    <property type="term" value="F:hydrolase activity"/>
    <property type="evidence" value="ECO:0007669"/>
    <property type="project" value="UniProtKB-KW"/>
</dbReference>
<keyword evidence="2 3" id="KW-0505">Motor protein</keyword>
<dbReference type="InterPro" id="IPR001752">
    <property type="entry name" value="Kinesin_motor_dom"/>
</dbReference>
<dbReference type="OrthoDB" id="3176171at2759"/>
<feature type="domain" description="Kinesin motor" evidence="4">
    <location>
        <begin position="6"/>
        <end position="125"/>
    </location>
</feature>
<dbReference type="GO" id="GO:0003777">
    <property type="term" value="F:microtubule motor activity"/>
    <property type="evidence" value="ECO:0007669"/>
    <property type="project" value="InterPro"/>
</dbReference>
<dbReference type="GO" id="GO:0007018">
    <property type="term" value="P:microtubule-based movement"/>
    <property type="evidence" value="ECO:0007669"/>
    <property type="project" value="InterPro"/>
</dbReference>
<evidence type="ECO:0000313" key="5">
    <source>
        <dbReference type="EMBL" id="KAG1782515.1"/>
    </source>
</evidence>
<dbReference type="AlphaFoldDB" id="A0A9P7A4W5"/>
<dbReference type="SMART" id="SM00129">
    <property type="entry name" value="KISc"/>
    <property type="match status" value="1"/>
</dbReference>
<comment type="similarity">
    <text evidence="3">Belongs to the TRAFAC class myosin-kinesin ATPase superfamily. Kinesin family.</text>
</comment>